<dbReference type="Pfam" id="PF12277">
    <property type="entry name" value="DUF3618"/>
    <property type="match status" value="1"/>
</dbReference>
<proteinExistence type="predicted"/>
<dbReference type="InterPro" id="IPR022062">
    <property type="entry name" value="DUF3618"/>
</dbReference>
<organism evidence="2 3">
    <name type="scientific">Nostocoides jenkinsii Ben 74</name>
    <dbReference type="NCBI Taxonomy" id="1193518"/>
    <lineage>
        <taxon>Bacteria</taxon>
        <taxon>Bacillati</taxon>
        <taxon>Actinomycetota</taxon>
        <taxon>Actinomycetes</taxon>
        <taxon>Micrococcales</taxon>
        <taxon>Intrasporangiaceae</taxon>
        <taxon>Nostocoides</taxon>
    </lineage>
</organism>
<gene>
    <name evidence="2" type="ORF">BN13_820023</name>
</gene>
<name>A0A077MGU6_9MICO</name>
<reference evidence="2 3" key="1">
    <citation type="journal article" date="2013" name="ISME J.">
        <title>A metabolic model for members of the genus Tetrasphaera involved in enhanced biological phosphorus removal.</title>
        <authorList>
            <person name="Kristiansen R."/>
            <person name="Nguyen H.T.T."/>
            <person name="Saunders A.M."/>
            <person name="Nielsen J.L."/>
            <person name="Wimmer R."/>
            <person name="Le V.Q."/>
            <person name="McIlroy S.J."/>
            <person name="Petrovski S."/>
            <person name="Seviour R.J."/>
            <person name="Calteau A."/>
            <person name="Nielsen K.L."/>
            <person name="Nielsen P.H."/>
        </authorList>
    </citation>
    <scope>NUCLEOTIDE SEQUENCE [LARGE SCALE GENOMIC DNA]</scope>
    <source>
        <strain evidence="2 3">Ben 74</strain>
    </source>
</reference>
<keyword evidence="1" id="KW-0812">Transmembrane</keyword>
<dbReference type="STRING" id="1193518.BN13_820023"/>
<feature type="transmembrane region" description="Helical" evidence="1">
    <location>
        <begin position="70"/>
        <end position="87"/>
    </location>
</feature>
<dbReference type="Proteomes" id="UP000035720">
    <property type="component" value="Unassembled WGS sequence"/>
</dbReference>
<dbReference type="RefSeq" id="WP_048547438.1">
    <property type="nucleotide sequence ID" value="NZ_HF571038.1"/>
</dbReference>
<dbReference type="AlphaFoldDB" id="A0A077MGU6"/>
<protein>
    <recommendedName>
        <fullName evidence="4">DUF3618 domain-containing protein</fullName>
    </recommendedName>
</protein>
<accession>A0A077MGU6</accession>
<evidence type="ECO:0000313" key="2">
    <source>
        <dbReference type="EMBL" id="CCI54802.1"/>
    </source>
</evidence>
<evidence type="ECO:0000256" key="1">
    <source>
        <dbReference type="SAM" id="Phobius"/>
    </source>
</evidence>
<sequence length="92" mass="9926">MSDSKPAATPSVAELQAQIEATRARLAGTIDQLTTKAAPSALLEREKENVRARFVNATKTPEGDLRTERVAAVAAALAVVLVVRYLLKRRGR</sequence>
<dbReference type="OrthoDB" id="4838935at2"/>
<keyword evidence="1" id="KW-0472">Membrane</keyword>
<evidence type="ECO:0008006" key="4">
    <source>
        <dbReference type="Google" id="ProtNLM"/>
    </source>
</evidence>
<keyword evidence="3" id="KW-1185">Reference proteome</keyword>
<dbReference type="EMBL" id="CAJC01000197">
    <property type="protein sequence ID" value="CCI54802.1"/>
    <property type="molecule type" value="Genomic_DNA"/>
</dbReference>
<keyword evidence="1" id="KW-1133">Transmembrane helix</keyword>
<comment type="caution">
    <text evidence="2">The sequence shown here is derived from an EMBL/GenBank/DDBJ whole genome shotgun (WGS) entry which is preliminary data.</text>
</comment>
<evidence type="ECO:0000313" key="3">
    <source>
        <dbReference type="Proteomes" id="UP000035720"/>
    </source>
</evidence>